<dbReference type="EMBL" id="FOLY01000002">
    <property type="protein sequence ID" value="SFC34620.1"/>
    <property type="molecule type" value="Genomic_DNA"/>
</dbReference>
<gene>
    <name evidence="11" type="ORF">SAMN05421848_1185</name>
</gene>
<keyword evidence="12" id="KW-1185">Reference proteome</keyword>
<evidence type="ECO:0000256" key="4">
    <source>
        <dbReference type="ARBA" id="ARBA00022801"/>
    </source>
</evidence>
<feature type="domain" description="Peptidase M4" evidence="9">
    <location>
        <begin position="33"/>
        <end position="174"/>
    </location>
</feature>
<dbReference type="Proteomes" id="UP000199046">
    <property type="component" value="Unassembled WGS sequence"/>
</dbReference>
<comment type="function">
    <text evidence="8">Extracellular zinc metalloprotease.</text>
</comment>
<dbReference type="InterPro" id="IPR001570">
    <property type="entry name" value="Peptidase_M4_C_domain"/>
</dbReference>
<dbReference type="Gene3D" id="3.10.170.10">
    <property type="match status" value="1"/>
</dbReference>
<dbReference type="EC" id="3.4.24.-" evidence="8"/>
<evidence type="ECO:0000256" key="1">
    <source>
        <dbReference type="ARBA" id="ARBA00009388"/>
    </source>
</evidence>
<evidence type="ECO:0000256" key="6">
    <source>
        <dbReference type="ARBA" id="ARBA00023049"/>
    </source>
</evidence>
<dbReference type="GO" id="GO:0005576">
    <property type="term" value="C:extracellular region"/>
    <property type="evidence" value="ECO:0007669"/>
    <property type="project" value="UniProtKB-SubCell"/>
</dbReference>
<sequence length="347" mass="38591">MKAARNNPYGVIPPHLLNRLIENGNDRHRRCALNTLTVDSRFRARTERHTAATDARRGQQGQPLRYIFDAGNTMELPGRQVRREGQSETGDEAVDEAYRDLGATYRFFWEVLERNAIDDEGGALVGTVHYGEEYQNAFWNGYQMVFGDGDGEIFLSFTRALDVVAHELAHGITEREAGLVYYNQPGALNESVSDVFGVMVAQYDANQTVEEADWSIGRDLLGPGINGTGLRSMSNPGTAYDDPLLGRDPQPGHMRDFVETNEDNGGVHINSGIPNRAFYLTAMALGGHSWERAGRVWYATLIDERLANDAEFADFARLTIDNAERLFDGSEVRDAVRDGWQGVGVDV</sequence>
<feature type="active site" description="Proton donor" evidence="7">
    <location>
        <position position="268"/>
    </location>
</feature>
<dbReference type="PRINTS" id="PR00730">
    <property type="entry name" value="THERMOLYSIN"/>
</dbReference>
<evidence type="ECO:0000256" key="5">
    <source>
        <dbReference type="ARBA" id="ARBA00022833"/>
    </source>
</evidence>
<evidence type="ECO:0000256" key="3">
    <source>
        <dbReference type="ARBA" id="ARBA00022723"/>
    </source>
</evidence>
<comment type="subcellular location">
    <subcellularLocation>
        <location evidence="8">Secreted</location>
    </subcellularLocation>
</comment>
<evidence type="ECO:0000256" key="2">
    <source>
        <dbReference type="ARBA" id="ARBA00022670"/>
    </source>
</evidence>
<keyword evidence="6 8" id="KW-0482">Metalloprotease</keyword>
<dbReference type="AlphaFoldDB" id="A0A1I1IN06"/>
<keyword evidence="8" id="KW-0964">Secreted</keyword>
<dbReference type="Pfam" id="PF02868">
    <property type="entry name" value="Peptidase_M4_C"/>
    <property type="match status" value="1"/>
</dbReference>
<dbReference type="GO" id="GO:0006508">
    <property type="term" value="P:proteolysis"/>
    <property type="evidence" value="ECO:0007669"/>
    <property type="project" value="UniProtKB-KW"/>
</dbReference>
<evidence type="ECO:0000259" key="9">
    <source>
        <dbReference type="Pfam" id="PF01447"/>
    </source>
</evidence>
<dbReference type="GO" id="GO:0004222">
    <property type="term" value="F:metalloendopeptidase activity"/>
    <property type="evidence" value="ECO:0007669"/>
    <property type="project" value="UniProtKB-UniRule"/>
</dbReference>
<organism evidence="11 12">
    <name type="scientific">Kushneria avicenniae</name>
    <dbReference type="NCBI Taxonomy" id="402385"/>
    <lineage>
        <taxon>Bacteria</taxon>
        <taxon>Pseudomonadati</taxon>
        <taxon>Pseudomonadota</taxon>
        <taxon>Gammaproteobacteria</taxon>
        <taxon>Oceanospirillales</taxon>
        <taxon>Halomonadaceae</taxon>
        <taxon>Kushneria</taxon>
    </lineage>
</organism>
<evidence type="ECO:0000259" key="10">
    <source>
        <dbReference type="Pfam" id="PF02868"/>
    </source>
</evidence>
<dbReference type="PANTHER" id="PTHR43579:SF1">
    <property type="entry name" value="NEUTRAL METALLOPROTEINASE"/>
    <property type="match status" value="1"/>
</dbReference>
<evidence type="ECO:0000256" key="8">
    <source>
        <dbReference type="RuleBase" id="RU366073"/>
    </source>
</evidence>
<feature type="domain" description="Peptidase M4 C-terminal" evidence="10">
    <location>
        <begin position="177"/>
        <end position="345"/>
    </location>
</feature>
<keyword evidence="4 8" id="KW-0378">Hydrolase</keyword>
<dbReference type="GO" id="GO:0046872">
    <property type="term" value="F:metal ion binding"/>
    <property type="evidence" value="ECO:0007669"/>
    <property type="project" value="UniProtKB-UniRule"/>
</dbReference>
<reference evidence="12" key="1">
    <citation type="submission" date="2016-10" db="EMBL/GenBank/DDBJ databases">
        <authorList>
            <person name="Varghese N."/>
            <person name="Submissions S."/>
        </authorList>
    </citation>
    <scope>NUCLEOTIDE SEQUENCE [LARGE SCALE GENOMIC DNA]</scope>
    <source>
        <strain evidence="12">DSM 23439</strain>
    </source>
</reference>
<dbReference type="OrthoDB" id="5378341at2"/>
<comment type="cofactor">
    <cofactor evidence="8">
        <name>Zn(2+)</name>
        <dbReference type="ChEBI" id="CHEBI:29105"/>
    </cofactor>
</comment>
<feature type="active site" evidence="7">
    <location>
        <position position="167"/>
    </location>
</feature>
<dbReference type="InterPro" id="IPR023612">
    <property type="entry name" value="Peptidase_M4"/>
</dbReference>
<comment type="similarity">
    <text evidence="1 8">Belongs to the peptidase M4 family.</text>
</comment>
<dbReference type="InterPro" id="IPR013856">
    <property type="entry name" value="Peptidase_M4_domain"/>
</dbReference>
<keyword evidence="2 8" id="KW-0645">Protease</keyword>
<dbReference type="CDD" id="cd09597">
    <property type="entry name" value="M4_TLP"/>
    <property type="match status" value="1"/>
</dbReference>
<name>A0A1I1IN06_9GAMM</name>
<protein>
    <recommendedName>
        <fullName evidence="8">Neutral metalloproteinase</fullName>
        <ecNumber evidence="8">3.4.24.-</ecNumber>
    </recommendedName>
</protein>
<keyword evidence="3" id="KW-0479">Metal-binding</keyword>
<dbReference type="InterPro" id="IPR052759">
    <property type="entry name" value="Metalloprotease_M4"/>
</dbReference>
<dbReference type="STRING" id="402385.SAMN05421848_1185"/>
<evidence type="ECO:0000313" key="12">
    <source>
        <dbReference type="Proteomes" id="UP000199046"/>
    </source>
</evidence>
<proteinExistence type="inferred from homology"/>
<dbReference type="Gene3D" id="1.10.390.10">
    <property type="entry name" value="Neutral Protease Domain 2"/>
    <property type="match status" value="1"/>
</dbReference>
<dbReference type="InterPro" id="IPR027268">
    <property type="entry name" value="Peptidase_M4/M1_CTD_sf"/>
</dbReference>
<keyword evidence="5 8" id="KW-0862">Zinc</keyword>
<evidence type="ECO:0000256" key="7">
    <source>
        <dbReference type="PIRSR" id="PIRSR623612-1"/>
    </source>
</evidence>
<accession>A0A1I1IN06</accession>
<dbReference type="RefSeq" id="WP_090131694.1">
    <property type="nucleotide sequence ID" value="NZ_FOLY01000002.1"/>
</dbReference>
<evidence type="ECO:0000313" key="11">
    <source>
        <dbReference type="EMBL" id="SFC34620.1"/>
    </source>
</evidence>
<dbReference type="Pfam" id="PF01447">
    <property type="entry name" value="Peptidase_M4"/>
    <property type="match status" value="1"/>
</dbReference>
<dbReference type="PANTHER" id="PTHR43579">
    <property type="match status" value="1"/>
</dbReference>
<dbReference type="SUPFAM" id="SSF55486">
    <property type="entry name" value="Metalloproteases ('zincins'), catalytic domain"/>
    <property type="match status" value="1"/>
</dbReference>